<organism evidence="2 3">
    <name type="scientific">Exidia glandulosa HHB12029</name>
    <dbReference type="NCBI Taxonomy" id="1314781"/>
    <lineage>
        <taxon>Eukaryota</taxon>
        <taxon>Fungi</taxon>
        <taxon>Dikarya</taxon>
        <taxon>Basidiomycota</taxon>
        <taxon>Agaricomycotina</taxon>
        <taxon>Agaricomycetes</taxon>
        <taxon>Auriculariales</taxon>
        <taxon>Exidiaceae</taxon>
        <taxon>Exidia</taxon>
    </lineage>
</organism>
<evidence type="ECO:0000313" key="3">
    <source>
        <dbReference type="Proteomes" id="UP000077266"/>
    </source>
</evidence>
<name>A0A165ERT2_EXIGL</name>
<gene>
    <name evidence="2" type="ORF">EXIGLDRAFT_773534</name>
</gene>
<protein>
    <recommendedName>
        <fullName evidence="1">F-box domain-containing protein</fullName>
    </recommendedName>
</protein>
<dbReference type="PANTHER" id="PTHR38926:SF5">
    <property type="entry name" value="F-BOX AND LEUCINE-RICH REPEAT PROTEIN 6"/>
    <property type="match status" value="1"/>
</dbReference>
<dbReference type="PANTHER" id="PTHR38926">
    <property type="entry name" value="F-BOX DOMAIN CONTAINING PROTEIN, EXPRESSED"/>
    <property type="match status" value="1"/>
</dbReference>
<accession>A0A165ERT2</accession>
<evidence type="ECO:0000313" key="2">
    <source>
        <dbReference type="EMBL" id="KZV87541.1"/>
    </source>
</evidence>
<dbReference type="InterPro" id="IPR001810">
    <property type="entry name" value="F-box_dom"/>
</dbReference>
<proteinExistence type="predicted"/>
<reference evidence="2 3" key="1">
    <citation type="journal article" date="2016" name="Mol. Biol. Evol.">
        <title>Comparative Genomics of Early-Diverging Mushroom-Forming Fungi Provides Insights into the Origins of Lignocellulose Decay Capabilities.</title>
        <authorList>
            <person name="Nagy L.G."/>
            <person name="Riley R."/>
            <person name="Tritt A."/>
            <person name="Adam C."/>
            <person name="Daum C."/>
            <person name="Floudas D."/>
            <person name="Sun H."/>
            <person name="Yadav J.S."/>
            <person name="Pangilinan J."/>
            <person name="Larsson K.H."/>
            <person name="Matsuura K."/>
            <person name="Barry K."/>
            <person name="Labutti K."/>
            <person name="Kuo R."/>
            <person name="Ohm R.A."/>
            <person name="Bhattacharya S.S."/>
            <person name="Shirouzu T."/>
            <person name="Yoshinaga Y."/>
            <person name="Martin F.M."/>
            <person name="Grigoriev I.V."/>
            <person name="Hibbett D.S."/>
        </authorList>
    </citation>
    <scope>NUCLEOTIDE SEQUENCE [LARGE SCALE GENOMIC DNA]</scope>
    <source>
        <strain evidence="2 3">HHB12029</strain>
    </source>
</reference>
<feature type="domain" description="F-box" evidence="1">
    <location>
        <begin position="6"/>
        <end position="61"/>
    </location>
</feature>
<dbReference type="InterPro" id="IPR036047">
    <property type="entry name" value="F-box-like_dom_sf"/>
</dbReference>
<sequence length="449" mass="50668">MALSSDDLPTELIAQIFVEAVVLTLADRHSVDSGTLQALLLVCWRWNHIVCDTPELWRSITVHFDRVIDATSEASCRADLDMRVRHAKGDLALDLCIHRAPNLCHAGIWTEVRRLVGSVCKGLYIYIPHGDGDDDDDVLGCIQEIAACLDQVAPHLEVLSLEYHRDGAQWTLPRARNLRKFVWETGGAVFRWPEHIDTFPLLQVVEIRIVEYAWHDHTGQVAQIFSRCPNLVTLELDVDLHLSSPVHIELQSLRELVIREEGVVHALSALRLPALIKADIDHIYGVDLRHLFSGPLTAARILEVGRETTIDGALAMCLVHCPQLRHLHLNININDDASNVKTFFELMSGPLADTKKWICPRLLSLRVSSLELEPGDPLAQTILTFAQNRTRRTSPARDQGNFAEPLKRLTRLSIRIPTRRSDSSEYRSLRTALKDLGLETDWSRKSGRQ</sequence>
<dbReference type="Pfam" id="PF12937">
    <property type="entry name" value="F-box-like"/>
    <property type="match status" value="1"/>
</dbReference>
<dbReference type="Proteomes" id="UP000077266">
    <property type="component" value="Unassembled WGS sequence"/>
</dbReference>
<dbReference type="Gene3D" id="1.20.1280.50">
    <property type="match status" value="1"/>
</dbReference>
<dbReference type="InParanoid" id="A0A165ERT2"/>
<dbReference type="SUPFAM" id="SSF52047">
    <property type="entry name" value="RNI-like"/>
    <property type="match status" value="1"/>
</dbReference>
<dbReference type="SUPFAM" id="SSF81383">
    <property type="entry name" value="F-box domain"/>
    <property type="match status" value="1"/>
</dbReference>
<dbReference type="EMBL" id="KV426122">
    <property type="protein sequence ID" value="KZV87541.1"/>
    <property type="molecule type" value="Genomic_DNA"/>
</dbReference>
<dbReference type="Gene3D" id="3.80.10.10">
    <property type="entry name" value="Ribonuclease Inhibitor"/>
    <property type="match status" value="1"/>
</dbReference>
<evidence type="ECO:0000259" key="1">
    <source>
        <dbReference type="Pfam" id="PF12937"/>
    </source>
</evidence>
<dbReference type="AlphaFoldDB" id="A0A165ERT2"/>
<keyword evidence="3" id="KW-1185">Reference proteome</keyword>
<dbReference type="InterPro" id="IPR032675">
    <property type="entry name" value="LRR_dom_sf"/>
</dbReference>